<dbReference type="GO" id="GO:0007288">
    <property type="term" value="P:sperm axoneme assembly"/>
    <property type="evidence" value="ECO:0007669"/>
    <property type="project" value="TreeGrafter"/>
</dbReference>
<dbReference type="Proteomes" id="UP000694523">
    <property type="component" value="Unplaced"/>
</dbReference>
<dbReference type="AlphaFoldDB" id="A0A8C6TAP6"/>
<evidence type="ECO:0000259" key="1">
    <source>
        <dbReference type="PROSITE" id="PS50021"/>
    </source>
</evidence>
<dbReference type="InterPro" id="IPR010441">
    <property type="entry name" value="CH_2"/>
</dbReference>
<dbReference type="GO" id="GO:0005737">
    <property type="term" value="C:cytoplasm"/>
    <property type="evidence" value="ECO:0007669"/>
    <property type="project" value="UniProtKB-ARBA"/>
</dbReference>
<reference evidence="2" key="2">
    <citation type="submission" date="2025-09" db="UniProtKB">
        <authorList>
            <consortium name="Ensembl"/>
        </authorList>
    </citation>
    <scope>IDENTIFICATION</scope>
</reference>
<proteinExistence type="predicted"/>
<dbReference type="PROSITE" id="PS50021">
    <property type="entry name" value="CH"/>
    <property type="match status" value="1"/>
</dbReference>
<dbReference type="Pfam" id="PF22946">
    <property type="entry name" value="SPEF2_D5"/>
    <property type="match status" value="1"/>
</dbReference>
<name>A0A8C6TAP6_9GOBI</name>
<dbReference type="InterPro" id="IPR054517">
    <property type="entry name" value="SPEF2_D5"/>
</dbReference>
<organism evidence="2 3">
    <name type="scientific">Neogobius melanostomus</name>
    <name type="common">round goby</name>
    <dbReference type="NCBI Taxonomy" id="47308"/>
    <lineage>
        <taxon>Eukaryota</taxon>
        <taxon>Metazoa</taxon>
        <taxon>Chordata</taxon>
        <taxon>Craniata</taxon>
        <taxon>Vertebrata</taxon>
        <taxon>Euteleostomi</taxon>
        <taxon>Actinopterygii</taxon>
        <taxon>Neopterygii</taxon>
        <taxon>Teleostei</taxon>
        <taxon>Neoteleostei</taxon>
        <taxon>Acanthomorphata</taxon>
        <taxon>Gobiaria</taxon>
        <taxon>Gobiiformes</taxon>
        <taxon>Gobioidei</taxon>
        <taxon>Gobiidae</taxon>
        <taxon>Benthophilinae</taxon>
        <taxon>Neogobiini</taxon>
        <taxon>Neogobius</taxon>
    </lineage>
</organism>
<dbReference type="GO" id="GO:0097225">
    <property type="term" value="C:sperm midpiece"/>
    <property type="evidence" value="ECO:0007669"/>
    <property type="project" value="TreeGrafter"/>
</dbReference>
<dbReference type="InterPro" id="IPR027417">
    <property type="entry name" value="P-loop_NTPase"/>
</dbReference>
<sequence length="710" mass="81881">ESEIEPQTFARNFSNGYLIGEILHKYHLLTDFTLFVNDDNKSSKVNNFNHLKPTLEFLDISFDGITAQELMQEKQGVALHLIYELYVALEKKKKGNIGGTVADMISNATSNHTRMKKQYLYSEVVLLSFFKEQEIEKLFFLYRTHCSMHIQQPFAKVSTMCVLCDFKCALCPLRHAHSELQGHSTKTEAESMERFNSEYIQQIRLRVKMDADTQKQRDRRVAHFLVEQSKARKAEQFEDSLVKRLTRQAKNEERLVAQLLQIHSEREVLMTNNLIRQQQIQKRREKDFQEALEREALDLCKRFTAEQKQHRYMKHFNSCKEIMGQIVDLSTKAGDYLKLTGSLIPRKQMSEWKELLFSGLPLYETAHEEENNELLKQDILNKHDYQEYKNMVGEWAWPETQTIEIAPTNSCVFDHVIVRLRNTVHPPTVKPFPPFSLKACVLGKSCSGKSTCLDKIAQAHGIYVLSPDKLVDEVLNAYHRIVEVRRELQCFNTMTICTLPLHSTIRAHLKRLLHCLCVLCFLLTKWALLGEAVHKVTGEGKAVPNELLVDVATEKIRQLPANSGWILDGFPVDIIQAHLLERALGGAVEEVGEVSDYHTNLTDPPKPSAPALDLALFLDIKDECVALRAASQTGMLEQWKIFIFLRDSIIIFTSSFEDTWPELEEWFGKKQNILVRVNADVDETELFKTLLEKKHQNSDKIGLKHSNKKR</sequence>
<evidence type="ECO:0000313" key="2">
    <source>
        <dbReference type="Ensembl" id="ENSNMLP00000017713.1"/>
    </source>
</evidence>
<protein>
    <recommendedName>
        <fullName evidence="1">Calponin-homology (CH) domain-containing protein</fullName>
    </recommendedName>
</protein>
<dbReference type="SUPFAM" id="SSF52540">
    <property type="entry name" value="P-loop containing nucleoside triphosphate hydrolases"/>
    <property type="match status" value="1"/>
</dbReference>
<dbReference type="InterPro" id="IPR001715">
    <property type="entry name" value="CH_dom"/>
</dbReference>
<dbReference type="Gene3D" id="3.40.50.300">
    <property type="entry name" value="P-loop containing nucleotide triphosphate hydrolases"/>
    <property type="match status" value="1"/>
</dbReference>
<dbReference type="InterPro" id="IPR052634">
    <property type="entry name" value="Sperm_flagellar-bone_growth"/>
</dbReference>
<evidence type="ECO:0000313" key="3">
    <source>
        <dbReference type="Proteomes" id="UP000694523"/>
    </source>
</evidence>
<dbReference type="GO" id="GO:0002177">
    <property type="term" value="C:manchette"/>
    <property type="evidence" value="ECO:0007669"/>
    <property type="project" value="TreeGrafter"/>
</dbReference>
<dbReference type="Pfam" id="PF00406">
    <property type="entry name" value="ADK"/>
    <property type="match status" value="1"/>
</dbReference>
<dbReference type="PANTHER" id="PTHR14919:SF0">
    <property type="entry name" value="SPERM FLAGELLAR PROTEIN 2"/>
    <property type="match status" value="1"/>
</dbReference>
<feature type="domain" description="Calponin-homology (CH)" evidence="1">
    <location>
        <begin position="1"/>
        <end position="90"/>
    </location>
</feature>
<dbReference type="Gene3D" id="1.10.418.10">
    <property type="entry name" value="Calponin-like domain"/>
    <property type="match status" value="1"/>
</dbReference>
<dbReference type="PANTHER" id="PTHR14919">
    <property type="entry name" value="KPL2-RELATED"/>
    <property type="match status" value="1"/>
</dbReference>
<keyword evidence="3" id="KW-1185">Reference proteome</keyword>
<accession>A0A8C6TAP6</accession>
<reference evidence="2" key="1">
    <citation type="submission" date="2025-08" db="UniProtKB">
        <authorList>
            <consortium name="Ensembl"/>
        </authorList>
    </citation>
    <scope>IDENTIFICATION</scope>
</reference>
<dbReference type="Ensembl" id="ENSNMLT00000019922.1">
    <property type="protein sequence ID" value="ENSNMLP00000017713.1"/>
    <property type="gene ID" value="ENSNMLG00000011703.1"/>
</dbReference>
<dbReference type="InterPro" id="IPR036872">
    <property type="entry name" value="CH_dom_sf"/>
</dbReference>
<dbReference type="Pfam" id="PF06294">
    <property type="entry name" value="CH_2"/>
    <property type="match status" value="1"/>
</dbReference>